<dbReference type="Gene3D" id="2.40.420.20">
    <property type="match status" value="1"/>
</dbReference>
<evidence type="ECO:0008006" key="5">
    <source>
        <dbReference type="Google" id="ProtNLM"/>
    </source>
</evidence>
<dbReference type="STRING" id="51670.SAMN04488557_2340"/>
<keyword evidence="4" id="KW-1185">Reference proteome</keyword>
<feature type="chain" id="PRO_5011459842" description="Multidrug efflux pump subunit AcrA (Membrane-fusion protein)" evidence="2">
    <location>
        <begin position="21"/>
        <end position="340"/>
    </location>
</feature>
<feature type="signal peptide" evidence="2">
    <location>
        <begin position="1"/>
        <end position="20"/>
    </location>
</feature>
<dbReference type="EMBL" id="FPCH01000002">
    <property type="protein sequence ID" value="SFV34489.1"/>
    <property type="molecule type" value="Genomic_DNA"/>
</dbReference>
<dbReference type="Proteomes" id="UP000199423">
    <property type="component" value="Unassembled WGS sequence"/>
</dbReference>
<dbReference type="PROSITE" id="PS51257">
    <property type="entry name" value="PROKAR_LIPOPROTEIN"/>
    <property type="match status" value="1"/>
</dbReference>
<feature type="compositionally biased region" description="Low complexity" evidence="1">
    <location>
        <begin position="314"/>
        <end position="325"/>
    </location>
</feature>
<accession>A0A1I7NIM5</accession>
<evidence type="ECO:0000313" key="3">
    <source>
        <dbReference type="EMBL" id="SFV34489.1"/>
    </source>
</evidence>
<organism evidence="3 4">
    <name type="scientific">Hyphomicrobium facile</name>
    <dbReference type="NCBI Taxonomy" id="51670"/>
    <lineage>
        <taxon>Bacteria</taxon>
        <taxon>Pseudomonadati</taxon>
        <taxon>Pseudomonadota</taxon>
        <taxon>Alphaproteobacteria</taxon>
        <taxon>Hyphomicrobiales</taxon>
        <taxon>Hyphomicrobiaceae</taxon>
        <taxon>Hyphomicrobium</taxon>
    </lineage>
</organism>
<keyword evidence="2" id="KW-0732">Signal</keyword>
<dbReference type="AlphaFoldDB" id="A0A1I7NIM5"/>
<evidence type="ECO:0000313" key="4">
    <source>
        <dbReference type="Proteomes" id="UP000199423"/>
    </source>
</evidence>
<proteinExistence type="predicted"/>
<evidence type="ECO:0000256" key="2">
    <source>
        <dbReference type="SAM" id="SignalP"/>
    </source>
</evidence>
<gene>
    <name evidence="3" type="ORF">SAMN04488557_2340</name>
</gene>
<feature type="region of interest" description="Disordered" evidence="1">
    <location>
        <begin position="298"/>
        <end position="340"/>
    </location>
</feature>
<name>A0A1I7NIM5_9HYPH</name>
<reference evidence="4" key="1">
    <citation type="submission" date="2016-10" db="EMBL/GenBank/DDBJ databases">
        <authorList>
            <person name="Varghese N."/>
            <person name="Submissions S."/>
        </authorList>
    </citation>
    <scope>NUCLEOTIDE SEQUENCE [LARGE SCALE GENOMIC DNA]</scope>
    <source>
        <strain evidence="4">DSM 1565</strain>
    </source>
</reference>
<sequence>MKVPAIIRTLLMVGSVAFLAGCNAPHSEEAEERNNVPDVVPPPVHTIELAASNEPVKLEGIGTVLNPDTLLQLDADIRSATVAANFSHGQLERFKASTMLSRQTLENAVRQEGIDASQLKLLLTRLQQSWGDKAPFLNADARQTLMAEIANGSRAVLRLDFSDMAADEPRNVRVVPLRGGSETKVDVLWAAPSGNLAMPGVSFFGLINAGPGLRAGDRARVIADSPERLKGVVIPSSALVVFGGKSWCYVETEPAKYERKVVSLEAPVDDGFFVASGFDPGTRVVVKGASVLLAREAAPGSFDDDDDDDARPQAPATAGTAKPAASSVAQGHSAPTNDPD</sequence>
<protein>
    <recommendedName>
        <fullName evidence="5">Multidrug efflux pump subunit AcrA (Membrane-fusion protein)</fullName>
    </recommendedName>
</protein>
<feature type="compositionally biased region" description="Polar residues" evidence="1">
    <location>
        <begin position="327"/>
        <end position="340"/>
    </location>
</feature>
<evidence type="ECO:0000256" key="1">
    <source>
        <dbReference type="SAM" id="MobiDB-lite"/>
    </source>
</evidence>